<comment type="similarity">
    <text evidence="1">Belongs to the short-chain dehydrogenases/reductases (SDR) family.</text>
</comment>
<dbReference type="CDD" id="cd05233">
    <property type="entry name" value="SDR_c"/>
    <property type="match status" value="1"/>
</dbReference>
<dbReference type="EMBL" id="CAESAF010000016">
    <property type="protein sequence ID" value="CAB4332495.1"/>
    <property type="molecule type" value="Genomic_DNA"/>
</dbReference>
<dbReference type="PRINTS" id="PR00081">
    <property type="entry name" value="GDHRDH"/>
</dbReference>
<sequence>MKDVAVVTGAASGIGRGIATRLAEDYTVILVDLNATNLPIVEKEITDAGHHAFSVLGDVGQRATHQSARELAESKGNLISWVNCAGWTRGAPMHDFPNDPAVLEDLISANQIGSFWGCAEAVASFTTRKVPGAIVNISSVHGRRAWPDHAVYEMTKAAVDALTRNVAVAYGPFGIRANAVAPGAIMTPALEQSFVDAPDPVARRQALELLTPMKRIGQPSEIAEVVAFLLSSRASYLSGQSVGVEGAWTSALGVPEINNDLAMRYGLDPKTGLPKS</sequence>
<dbReference type="PANTHER" id="PTHR42760">
    <property type="entry name" value="SHORT-CHAIN DEHYDROGENASES/REDUCTASES FAMILY MEMBER"/>
    <property type="match status" value="1"/>
</dbReference>
<name>A0A6J5YPP1_9ZZZZ</name>
<organism evidence="2">
    <name type="scientific">freshwater metagenome</name>
    <dbReference type="NCBI Taxonomy" id="449393"/>
    <lineage>
        <taxon>unclassified sequences</taxon>
        <taxon>metagenomes</taxon>
        <taxon>ecological metagenomes</taxon>
    </lineage>
</organism>
<dbReference type="InterPro" id="IPR036291">
    <property type="entry name" value="NAD(P)-bd_dom_sf"/>
</dbReference>
<evidence type="ECO:0000256" key="1">
    <source>
        <dbReference type="ARBA" id="ARBA00006484"/>
    </source>
</evidence>
<dbReference type="Pfam" id="PF13561">
    <property type="entry name" value="adh_short_C2"/>
    <property type="match status" value="1"/>
</dbReference>
<dbReference type="AlphaFoldDB" id="A0A6J5YPP1"/>
<gene>
    <name evidence="2" type="ORF">UFOPK3574_00295</name>
</gene>
<proteinExistence type="inferred from homology"/>
<accession>A0A6J5YPP1</accession>
<evidence type="ECO:0000313" key="2">
    <source>
        <dbReference type="EMBL" id="CAB4332495.1"/>
    </source>
</evidence>
<dbReference type="Gene3D" id="3.40.50.720">
    <property type="entry name" value="NAD(P)-binding Rossmann-like Domain"/>
    <property type="match status" value="1"/>
</dbReference>
<protein>
    <submittedName>
        <fullName evidence="2">Unannotated protein</fullName>
    </submittedName>
</protein>
<dbReference type="InterPro" id="IPR002347">
    <property type="entry name" value="SDR_fam"/>
</dbReference>
<reference evidence="2" key="1">
    <citation type="submission" date="2020-05" db="EMBL/GenBank/DDBJ databases">
        <authorList>
            <person name="Chiriac C."/>
            <person name="Salcher M."/>
            <person name="Ghai R."/>
            <person name="Kavagutti S V."/>
        </authorList>
    </citation>
    <scope>NUCLEOTIDE SEQUENCE</scope>
</reference>
<dbReference type="SUPFAM" id="SSF51735">
    <property type="entry name" value="NAD(P)-binding Rossmann-fold domains"/>
    <property type="match status" value="1"/>
</dbReference>
<dbReference type="GO" id="GO:0016616">
    <property type="term" value="F:oxidoreductase activity, acting on the CH-OH group of donors, NAD or NADP as acceptor"/>
    <property type="evidence" value="ECO:0007669"/>
    <property type="project" value="TreeGrafter"/>
</dbReference>